<evidence type="ECO:0000313" key="1">
    <source>
        <dbReference type="EMBL" id="KAG9262714.1"/>
    </source>
</evidence>
<evidence type="ECO:0000313" key="2">
    <source>
        <dbReference type="Proteomes" id="UP000752171"/>
    </source>
</evidence>
<comment type="caution">
    <text evidence="1">The sequence shown here is derived from an EMBL/GenBank/DDBJ whole genome shotgun (WGS) entry which is preliminary data.</text>
</comment>
<sequence>MKAKGGVVGTKLKPHLDKMCQDQSIEMRRDAIIRSLILYLGEKEELFKDCLEDNRSDVTEHLLKILVVHGAEGEDPVDVSILLDGAEILPGCCNTAKACGLLMGLIYALNLAYPLSLRYTFEVFQKLFLELDVSSSVHFSLLTTTLYLPLTNCSLSFHGTSTVQTPRLEFHF</sequence>
<proteinExistence type="predicted"/>
<dbReference type="EMBL" id="JAICCE010000021">
    <property type="protein sequence ID" value="KAG9262714.1"/>
    <property type="molecule type" value="Genomic_DNA"/>
</dbReference>
<dbReference type="PANTHER" id="PTHR31025:SF25">
    <property type="entry name" value="ZINC FINGER (C2H2)-60"/>
    <property type="match status" value="1"/>
</dbReference>
<dbReference type="AlphaFoldDB" id="A0A8T2KUQ8"/>
<name>A0A8T2KUQ8_ASTMX</name>
<organism evidence="1 2">
    <name type="scientific">Astyanax mexicanus</name>
    <name type="common">Blind cave fish</name>
    <name type="synonym">Astyanax fasciatus mexicanus</name>
    <dbReference type="NCBI Taxonomy" id="7994"/>
    <lineage>
        <taxon>Eukaryota</taxon>
        <taxon>Metazoa</taxon>
        <taxon>Chordata</taxon>
        <taxon>Craniata</taxon>
        <taxon>Vertebrata</taxon>
        <taxon>Euteleostomi</taxon>
        <taxon>Actinopterygii</taxon>
        <taxon>Neopterygii</taxon>
        <taxon>Teleostei</taxon>
        <taxon>Ostariophysi</taxon>
        <taxon>Characiformes</taxon>
        <taxon>Characoidei</taxon>
        <taxon>Acestrorhamphidae</taxon>
        <taxon>Acestrorhamphinae</taxon>
        <taxon>Astyanax</taxon>
    </lineage>
</organism>
<protein>
    <submittedName>
        <fullName evidence="1">Uncharacterized protein</fullName>
    </submittedName>
</protein>
<dbReference type="Proteomes" id="UP000752171">
    <property type="component" value="Unassembled WGS sequence"/>
</dbReference>
<gene>
    <name evidence="1" type="ORF">AMEX_G24535</name>
</gene>
<accession>A0A8T2KUQ8</accession>
<reference evidence="1 2" key="1">
    <citation type="submission" date="2021-07" db="EMBL/GenBank/DDBJ databases">
        <authorList>
            <person name="Imarazene B."/>
            <person name="Zahm M."/>
            <person name="Klopp C."/>
            <person name="Cabau C."/>
            <person name="Beille S."/>
            <person name="Jouanno E."/>
            <person name="Castinel A."/>
            <person name="Lluch J."/>
            <person name="Gil L."/>
            <person name="Kuchtly C."/>
            <person name="Lopez Roques C."/>
            <person name="Donnadieu C."/>
            <person name="Parrinello H."/>
            <person name="Journot L."/>
            <person name="Du K."/>
            <person name="Schartl M."/>
            <person name="Retaux S."/>
            <person name="Guiguen Y."/>
        </authorList>
    </citation>
    <scope>NUCLEOTIDE SEQUENCE [LARGE SCALE GENOMIC DNA]</scope>
    <source>
        <strain evidence="1">Pach_M1</strain>
        <tissue evidence="1">Testis</tissue>
    </source>
</reference>
<dbReference type="PANTHER" id="PTHR31025">
    <property type="entry name" value="SI:CH211-196P9.1-RELATED"/>
    <property type="match status" value="1"/>
</dbReference>